<proteinExistence type="predicted"/>
<evidence type="ECO:0000313" key="2">
    <source>
        <dbReference type="Proteomes" id="UP000317646"/>
    </source>
</evidence>
<accession>A0A502GXQ4</accession>
<dbReference type="Proteomes" id="UP000317646">
    <property type="component" value="Unassembled WGS sequence"/>
</dbReference>
<dbReference type="EMBL" id="RCYZ01000004">
    <property type="protein sequence ID" value="TPG65796.1"/>
    <property type="molecule type" value="Genomic_DNA"/>
</dbReference>
<sequence>MDLFQIIDDIAKVDPEVYDRFDARRAVFRNFLGFGKKVTAAAVPLAVSTLFTKAYGQTATLDATVVATLNLALQLEYLEYYYYDTAINSPGLLNAEQTTAFNTIRNDERLHINTLRGVLGTQAIADPTRAGYDYTTSQNKTRSPLVPAFAALGGTTSPTTGTFTDNTTFLLVAQNFVDTGVRAYKGGAANLINQKDILEAALNIHSVEARHSSRIRSFRRGGIQSATAPKSWITPDETPGALLPNNGVAGSPSQVSPYAAGADATMFPAENNTTQATANVQSLVPSGGSATAGAEAFDEPLDAATVKAIAKNFAANPAALFN</sequence>
<dbReference type="AlphaFoldDB" id="A0A502GXQ4"/>
<keyword evidence="2" id="KW-1185">Reference proteome</keyword>
<gene>
    <name evidence="1" type="ORF">EAH73_10375</name>
</gene>
<comment type="caution">
    <text evidence="1">The sequence shown here is derived from an EMBL/GenBank/DDBJ whole genome shotgun (WGS) entry which is preliminary data.</text>
</comment>
<reference evidence="1 2" key="1">
    <citation type="journal article" date="2019" name="Environ. Microbiol.">
        <title>Species interactions and distinct microbial communities in high Arctic permafrost affected cryosols are associated with the CH4 and CO2 gas fluxes.</title>
        <authorList>
            <person name="Altshuler I."/>
            <person name="Hamel J."/>
            <person name="Turney S."/>
            <person name="Magnuson E."/>
            <person name="Levesque R."/>
            <person name="Greer C."/>
            <person name="Whyte L.G."/>
        </authorList>
    </citation>
    <scope>NUCLEOTIDE SEQUENCE [LARGE SCALE GENOMIC DNA]</scope>
    <source>
        <strain evidence="1 2">S9.2P</strain>
    </source>
</reference>
<protein>
    <submittedName>
        <fullName evidence="1">Ferritin-like domain-containing protein</fullName>
    </submittedName>
</protein>
<name>A0A502GXQ4_9BACT</name>
<dbReference type="RefSeq" id="WP_140466445.1">
    <property type="nucleotide sequence ID" value="NZ_RCYZ01000004.1"/>
</dbReference>
<evidence type="ECO:0000313" key="1">
    <source>
        <dbReference type="EMBL" id="TPG65796.1"/>
    </source>
</evidence>
<dbReference type="OrthoDB" id="954262at2"/>
<dbReference type="Pfam" id="PF13668">
    <property type="entry name" value="Ferritin_2"/>
    <property type="match status" value="1"/>
</dbReference>
<organism evidence="1 2">
    <name type="scientific">Hymenobacter nivis</name>
    <dbReference type="NCBI Taxonomy" id="1850093"/>
    <lineage>
        <taxon>Bacteria</taxon>
        <taxon>Pseudomonadati</taxon>
        <taxon>Bacteroidota</taxon>
        <taxon>Cytophagia</taxon>
        <taxon>Cytophagales</taxon>
        <taxon>Hymenobacteraceae</taxon>
        <taxon>Hymenobacter</taxon>
    </lineage>
</organism>